<keyword evidence="1" id="KW-1185">Reference proteome</keyword>
<sequence length="91" mass="10426">LTLCEGRRNVLCEVWRRRTSPRSTRRSTPFLLGHFNPKITQANHISPSSAYNSSLLESSNPAAGIRKLAKRAAHRRRQLRLPPRHSFVIAR</sequence>
<dbReference type="WBParaSite" id="TCNE_0001909201-mRNA-1">
    <property type="protein sequence ID" value="TCNE_0001909201-mRNA-1"/>
    <property type="gene ID" value="TCNE_0001909201"/>
</dbReference>
<proteinExistence type="predicted"/>
<reference evidence="2" key="1">
    <citation type="submission" date="2016-06" db="UniProtKB">
        <authorList>
            <consortium name="WormBaseParasite"/>
        </authorList>
    </citation>
    <scope>IDENTIFICATION</scope>
</reference>
<accession>A0A183VEB8</accession>
<dbReference type="AlphaFoldDB" id="A0A183VEB8"/>
<organism evidence="1 2">
    <name type="scientific">Toxocara canis</name>
    <name type="common">Canine roundworm</name>
    <dbReference type="NCBI Taxonomy" id="6265"/>
    <lineage>
        <taxon>Eukaryota</taxon>
        <taxon>Metazoa</taxon>
        <taxon>Ecdysozoa</taxon>
        <taxon>Nematoda</taxon>
        <taxon>Chromadorea</taxon>
        <taxon>Rhabditida</taxon>
        <taxon>Spirurina</taxon>
        <taxon>Ascaridomorpha</taxon>
        <taxon>Ascaridoidea</taxon>
        <taxon>Toxocaridae</taxon>
        <taxon>Toxocara</taxon>
    </lineage>
</organism>
<evidence type="ECO:0000313" key="2">
    <source>
        <dbReference type="WBParaSite" id="TCNE_0001909201-mRNA-1"/>
    </source>
</evidence>
<evidence type="ECO:0000313" key="1">
    <source>
        <dbReference type="Proteomes" id="UP000050794"/>
    </source>
</evidence>
<name>A0A183VEB8_TOXCA</name>
<dbReference type="Proteomes" id="UP000050794">
    <property type="component" value="Unassembled WGS sequence"/>
</dbReference>
<protein>
    <submittedName>
        <fullName evidence="2">Ovule protein</fullName>
    </submittedName>
</protein>